<sequence>MLVTLQQIEEAFSGYRSTLHDQEFNGRSAKRRKILNGLNKMQISRRLHMRKAREDIRVLAQVVRFDPVNGLLHVRDHTCKELKVSINHAFYADVSIAPLNYVFIMFPKASSIEANSIRFAGRHVDTKAFVDRYNSTIKIIDMACD</sequence>
<accession>A0A1E4TH64</accession>
<keyword evidence="2" id="KW-1185">Reference proteome</keyword>
<dbReference type="Proteomes" id="UP000095023">
    <property type="component" value="Unassembled WGS sequence"/>
</dbReference>
<gene>
    <name evidence="1" type="ORF">CANCADRAFT_116278</name>
</gene>
<dbReference type="AlphaFoldDB" id="A0A1E4TH64"/>
<organism evidence="1 2">
    <name type="scientific">Tortispora caseinolytica NRRL Y-17796</name>
    <dbReference type="NCBI Taxonomy" id="767744"/>
    <lineage>
        <taxon>Eukaryota</taxon>
        <taxon>Fungi</taxon>
        <taxon>Dikarya</taxon>
        <taxon>Ascomycota</taxon>
        <taxon>Saccharomycotina</taxon>
        <taxon>Trigonopsidomycetes</taxon>
        <taxon>Trigonopsidales</taxon>
        <taxon>Trigonopsidaceae</taxon>
        <taxon>Tortispora</taxon>
    </lineage>
</organism>
<protein>
    <submittedName>
        <fullName evidence="1">Uncharacterized protein</fullName>
    </submittedName>
</protein>
<evidence type="ECO:0000313" key="2">
    <source>
        <dbReference type="Proteomes" id="UP000095023"/>
    </source>
</evidence>
<proteinExistence type="predicted"/>
<dbReference type="EMBL" id="KV453842">
    <property type="protein sequence ID" value="ODV91069.1"/>
    <property type="molecule type" value="Genomic_DNA"/>
</dbReference>
<reference evidence="2" key="1">
    <citation type="submission" date="2016-02" db="EMBL/GenBank/DDBJ databases">
        <title>Comparative genomics of biotechnologically important yeasts.</title>
        <authorList>
            <consortium name="DOE Joint Genome Institute"/>
            <person name="Riley R."/>
            <person name="Haridas S."/>
            <person name="Wolfe K.H."/>
            <person name="Lopes M.R."/>
            <person name="Hittinger C.T."/>
            <person name="Goker M."/>
            <person name="Salamov A."/>
            <person name="Wisecaver J."/>
            <person name="Long T.M."/>
            <person name="Aerts A.L."/>
            <person name="Barry K."/>
            <person name="Choi C."/>
            <person name="Clum A."/>
            <person name="Coughlan A.Y."/>
            <person name="Deshpande S."/>
            <person name="Douglass A.P."/>
            <person name="Hanson S.J."/>
            <person name="Klenk H.-P."/>
            <person name="Labutti K."/>
            <person name="Lapidus A."/>
            <person name="Lindquist E."/>
            <person name="Lipzen A."/>
            <person name="Meier-Kolthoff J.P."/>
            <person name="Ohm R.A."/>
            <person name="Otillar R.P."/>
            <person name="Pangilinan J."/>
            <person name="Peng Y."/>
            <person name="Rokas A."/>
            <person name="Rosa C.A."/>
            <person name="Scheuner C."/>
            <person name="Sibirny A.A."/>
            <person name="Slot J.C."/>
            <person name="Stielow J.B."/>
            <person name="Sun H."/>
            <person name="Kurtzman C.P."/>
            <person name="Blackwell M."/>
            <person name="Jeffries T.W."/>
            <person name="Grigoriev I.V."/>
        </authorList>
    </citation>
    <scope>NUCLEOTIDE SEQUENCE [LARGE SCALE GENOMIC DNA]</scope>
    <source>
        <strain evidence="2">NRRL Y-17796</strain>
    </source>
</reference>
<name>A0A1E4TH64_9ASCO</name>
<evidence type="ECO:0000313" key="1">
    <source>
        <dbReference type="EMBL" id="ODV91069.1"/>
    </source>
</evidence>